<evidence type="ECO:0000313" key="1">
    <source>
        <dbReference type="EMBL" id="OHV96594.1"/>
    </source>
</evidence>
<evidence type="ECO:0000313" key="2">
    <source>
        <dbReference type="Proteomes" id="UP000179840"/>
    </source>
</evidence>
<proteinExistence type="predicted"/>
<comment type="caution">
    <text evidence="1">The sequence shown here is derived from an EMBL/GenBank/DDBJ whole genome shotgun (WGS) entry which is preliminary data.</text>
</comment>
<dbReference type="AlphaFoldDB" id="A0A1S1U9Z4"/>
<dbReference type="Pfam" id="PF08813">
    <property type="entry name" value="Phage_tail_3"/>
    <property type="match status" value="1"/>
</dbReference>
<organism evidence="1 2">
    <name type="scientific">Janthinobacterium lividum</name>
    <dbReference type="NCBI Taxonomy" id="29581"/>
    <lineage>
        <taxon>Bacteria</taxon>
        <taxon>Pseudomonadati</taxon>
        <taxon>Pseudomonadota</taxon>
        <taxon>Betaproteobacteria</taxon>
        <taxon>Burkholderiales</taxon>
        <taxon>Oxalobacteraceae</taxon>
        <taxon>Janthinobacterium</taxon>
    </lineage>
</organism>
<sequence>MAVSLPNGTTMSLAKTYGAVIAVTAVSNAKPAVCTAAAHGLQDGDLVEVTSSWSKLNNRVFRVSASAAGTFALEGTDTTNAAMFRPGAARVSVREIETLEQITQVLESTSSGGEMGFTEVGFLEDDFASQLPTQASAQSIALNIADDPALPGYIAIKAAAESRSSRALVAALPSGSLILYNTIVSLNETPTFTKNQVMAVTATFSLKTPPVRYAAQ</sequence>
<protein>
    <submittedName>
        <fullName evidence="1">Phage tail protein</fullName>
    </submittedName>
</protein>
<dbReference type="EMBL" id="LFKP01000008">
    <property type="protein sequence ID" value="OHV96594.1"/>
    <property type="molecule type" value="Genomic_DNA"/>
</dbReference>
<dbReference type="Proteomes" id="UP000179840">
    <property type="component" value="Unassembled WGS sequence"/>
</dbReference>
<gene>
    <name evidence="1" type="ORF">AKG95_17920</name>
</gene>
<reference evidence="1 2" key="1">
    <citation type="submission" date="2015-06" db="EMBL/GenBank/DDBJ databases">
        <title>Draft genome sequencing of a biphenyl-degrading bacterium, Janthinobacterium lividum MEG1.</title>
        <authorList>
            <person name="Shimodaira J."/>
            <person name="Hatta T."/>
        </authorList>
    </citation>
    <scope>NUCLEOTIDE SEQUENCE [LARGE SCALE GENOMIC DNA]</scope>
    <source>
        <strain evidence="1 2">MEG1</strain>
    </source>
</reference>
<dbReference type="InterPro" id="IPR042302">
    <property type="entry name" value="E1_FCCH_sf"/>
</dbReference>
<dbReference type="InterPro" id="IPR014918">
    <property type="entry name" value="Phage_tail_3"/>
</dbReference>
<dbReference type="RefSeq" id="WP_071078143.1">
    <property type="nucleotide sequence ID" value="NZ_LFKP01000008.1"/>
</dbReference>
<accession>A0A1S1U9Z4</accession>
<name>A0A1S1U9Z4_9BURK</name>
<dbReference type="Gene3D" id="2.40.30.180">
    <property type="entry name" value="Ubiquitin-activating enzyme E1, FCCH domain"/>
    <property type="match status" value="1"/>
</dbReference>